<name>A0A0C6EV63_9HYPH</name>
<dbReference type="Gene3D" id="1.10.287.130">
    <property type="match status" value="1"/>
</dbReference>
<dbReference type="FunFam" id="3.30.565.10:FF:000006">
    <property type="entry name" value="Sensor histidine kinase WalK"/>
    <property type="match status" value="1"/>
</dbReference>
<dbReference type="PANTHER" id="PTHR43711">
    <property type="entry name" value="TWO-COMPONENT HISTIDINE KINASE"/>
    <property type="match status" value="1"/>
</dbReference>
<evidence type="ECO:0000256" key="2">
    <source>
        <dbReference type="ARBA" id="ARBA00012438"/>
    </source>
</evidence>
<dbReference type="InterPro" id="IPR036097">
    <property type="entry name" value="HisK_dim/P_sf"/>
</dbReference>
<dbReference type="InterPro" id="IPR003661">
    <property type="entry name" value="HisK_dim/P_dom"/>
</dbReference>
<dbReference type="Gene3D" id="3.30.565.10">
    <property type="entry name" value="Histidine kinase-like ATPase, C-terminal domain"/>
    <property type="match status" value="1"/>
</dbReference>
<accession>A0A0C6EV63</accession>
<dbReference type="Pfam" id="PF12860">
    <property type="entry name" value="PAS_7"/>
    <property type="match status" value="1"/>
</dbReference>
<dbReference type="SMART" id="SM00086">
    <property type="entry name" value="PAC"/>
    <property type="match status" value="1"/>
</dbReference>
<keyword evidence="8" id="KW-0472">Membrane</keyword>
<evidence type="ECO:0000256" key="1">
    <source>
        <dbReference type="ARBA" id="ARBA00000085"/>
    </source>
</evidence>
<dbReference type="SUPFAM" id="SSF47384">
    <property type="entry name" value="Homodimeric domain of signal transducing histidine kinase"/>
    <property type="match status" value="1"/>
</dbReference>
<feature type="domain" description="PAC" evidence="10">
    <location>
        <begin position="327"/>
        <end position="379"/>
    </location>
</feature>
<dbReference type="STRING" id="270351.Maq22A_c02170"/>
<dbReference type="PROSITE" id="PS50113">
    <property type="entry name" value="PAC"/>
    <property type="match status" value="1"/>
</dbReference>
<evidence type="ECO:0000259" key="10">
    <source>
        <dbReference type="PROSITE" id="PS50113"/>
    </source>
</evidence>
<keyword evidence="7" id="KW-0175">Coiled coil</keyword>
<keyword evidence="8" id="KW-1133">Transmembrane helix</keyword>
<keyword evidence="3" id="KW-0597">Phosphoprotein</keyword>
<protein>
    <recommendedName>
        <fullName evidence="2">histidine kinase</fullName>
        <ecNumber evidence="2">2.7.13.3</ecNumber>
    </recommendedName>
</protein>
<evidence type="ECO:0000259" key="9">
    <source>
        <dbReference type="PROSITE" id="PS50109"/>
    </source>
</evidence>
<dbReference type="PANTHER" id="PTHR43711:SF26">
    <property type="entry name" value="SENSOR HISTIDINE KINASE RCSC"/>
    <property type="match status" value="1"/>
</dbReference>
<dbReference type="GO" id="GO:0000155">
    <property type="term" value="F:phosphorelay sensor kinase activity"/>
    <property type="evidence" value="ECO:0007669"/>
    <property type="project" value="InterPro"/>
</dbReference>
<keyword evidence="8" id="KW-0812">Transmembrane</keyword>
<comment type="catalytic activity">
    <reaction evidence="1">
        <text>ATP + protein L-histidine = ADP + protein N-phospho-L-histidine.</text>
        <dbReference type="EC" id="2.7.13.3"/>
    </reaction>
</comment>
<organism evidence="11 12">
    <name type="scientific">Methylobacterium aquaticum</name>
    <dbReference type="NCBI Taxonomy" id="270351"/>
    <lineage>
        <taxon>Bacteria</taxon>
        <taxon>Pseudomonadati</taxon>
        <taxon>Pseudomonadota</taxon>
        <taxon>Alphaproteobacteria</taxon>
        <taxon>Hyphomicrobiales</taxon>
        <taxon>Methylobacteriaceae</taxon>
        <taxon>Methylobacterium</taxon>
    </lineage>
</organism>
<dbReference type="SMART" id="SM00091">
    <property type="entry name" value="PAS"/>
    <property type="match status" value="2"/>
</dbReference>
<evidence type="ECO:0000313" key="12">
    <source>
        <dbReference type="Proteomes" id="UP000061432"/>
    </source>
</evidence>
<dbReference type="EMBL" id="AP014704">
    <property type="protein sequence ID" value="BAQ43921.1"/>
    <property type="molecule type" value="Genomic_DNA"/>
</dbReference>
<dbReference type="CDD" id="cd00130">
    <property type="entry name" value="PAS"/>
    <property type="match status" value="1"/>
</dbReference>
<dbReference type="SMART" id="SM00388">
    <property type="entry name" value="HisKA"/>
    <property type="match status" value="1"/>
</dbReference>
<feature type="coiled-coil region" evidence="7">
    <location>
        <begin position="510"/>
        <end position="544"/>
    </location>
</feature>
<keyword evidence="5 11" id="KW-0418">Kinase</keyword>
<dbReference type="Pfam" id="PF08447">
    <property type="entry name" value="PAS_3"/>
    <property type="match status" value="1"/>
</dbReference>
<dbReference type="SMART" id="SM00387">
    <property type="entry name" value="HATPase_c"/>
    <property type="match status" value="1"/>
</dbReference>
<dbReference type="InterPro" id="IPR035965">
    <property type="entry name" value="PAS-like_dom_sf"/>
</dbReference>
<dbReference type="InterPro" id="IPR003594">
    <property type="entry name" value="HATPase_dom"/>
</dbReference>
<evidence type="ECO:0000256" key="5">
    <source>
        <dbReference type="ARBA" id="ARBA00022777"/>
    </source>
</evidence>
<dbReference type="Gene3D" id="3.30.450.20">
    <property type="entry name" value="PAS domain"/>
    <property type="match status" value="2"/>
</dbReference>
<dbReference type="Pfam" id="PF00512">
    <property type="entry name" value="HisKA"/>
    <property type="match status" value="1"/>
</dbReference>
<sequence>MLEADPAPFSERAATILGISRSSKTAHQRLAHAESWLRFAVPAMLAAFLICLATVTALQLTGHREEVVGDARREIDLVARLLAGTLPTALARPASLPGLGLPETATPATLRERLVRLLPVGSLPAGRTVLLVGADDAILAALPERPGLPRSFAELVGEVQVLGIMGERAGVLPVVLGNGERALATVRTVTGGAGVAQVAVVQTLDSVTAIWGTRARTAAVLVGAVALVVVCTGLAYALQADRARAVDRVCEQVRQRLDTALGRGRCGLWDWDIPRGRIYWSDSMYQLLGYVREQEFLSFGDVNALVHPDDTDLYGLARQLAARDTTVDHEFRIRGAGGEWVWLKARAEIVQDLEDNGRHLVGIVIDISEQRRLAESTATADMRLRDAVEAVSEAFVLWDAQNRLVLCNSKFRRLHALTTDEAQPGRRYDAIMGRAALPTVRREIPAGEFPEAGARTFEAELADGRWLQISERRTKDGGYVSVGTDITALKRHQERLVESERQLIATISDLKRSRRTLEIQTQQLADLAERYLDQKAQAESANRSKSEFLANMSHELRTPLNAILGFAEVMESEVFGSLGSEKYREYCRDIRSSGHYLLSVIDDILDMSRIDARRVKLAKQPVAVSEALERALKLIAEPARAKGLTVSVEMSADTLVMADERALHQILVNLLQNAVKFTPEAGRVAVRTRRALDAVHIFVEDSGIGIPKAALPKLGYPFEQVETNFARSYKGSGLGLAIARSLAELHGGGLRIRSEEGIGTIVLVRLPRPGLNEAAAAQDAAQDSAYPDIVRETAALEA</sequence>
<evidence type="ECO:0000256" key="6">
    <source>
        <dbReference type="ARBA" id="ARBA00023012"/>
    </source>
</evidence>
<dbReference type="InterPro" id="IPR050736">
    <property type="entry name" value="Sensor_HK_Regulatory"/>
</dbReference>
<dbReference type="SUPFAM" id="SSF55874">
    <property type="entry name" value="ATPase domain of HSP90 chaperone/DNA topoisomerase II/histidine kinase"/>
    <property type="match status" value="1"/>
</dbReference>
<evidence type="ECO:0000256" key="8">
    <source>
        <dbReference type="SAM" id="Phobius"/>
    </source>
</evidence>
<dbReference type="InterPro" id="IPR004358">
    <property type="entry name" value="Sig_transdc_His_kin-like_C"/>
</dbReference>
<dbReference type="InterPro" id="IPR005467">
    <property type="entry name" value="His_kinase_dom"/>
</dbReference>
<keyword evidence="6" id="KW-0902">Two-component regulatory system</keyword>
<dbReference type="CDD" id="cd00082">
    <property type="entry name" value="HisKA"/>
    <property type="match status" value="1"/>
</dbReference>
<evidence type="ECO:0000313" key="11">
    <source>
        <dbReference type="EMBL" id="BAQ43921.1"/>
    </source>
</evidence>
<dbReference type="CDD" id="cd16922">
    <property type="entry name" value="HATPase_EvgS-ArcB-TorS-like"/>
    <property type="match status" value="1"/>
</dbReference>
<dbReference type="InterPro" id="IPR013655">
    <property type="entry name" value="PAS_fold_3"/>
</dbReference>
<dbReference type="PATRIC" id="fig|270351.10.peg.434"/>
<dbReference type="InterPro" id="IPR001610">
    <property type="entry name" value="PAC"/>
</dbReference>
<feature type="transmembrane region" description="Helical" evidence="8">
    <location>
        <begin position="39"/>
        <end position="58"/>
    </location>
</feature>
<dbReference type="AlphaFoldDB" id="A0A0C6EV63"/>
<dbReference type="KEGG" id="maqu:Maq22A_c02170"/>
<dbReference type="InterPro" id="IPR000700">
    <property type="entry name" value="PAS-assoc_C"/>
</dbReference>
<dbReference type="EC" id="2.7.13.3" evidence="2"/>
<dbReference type="InterPro" id="IPR036890">
    <property type="entry name" value="HATPase_C_sf"/>
</dbReference>
<dbReference type="RefSeq" id="WP_060845517.1">
    <property type="nucleotide sequence ID" value="NZ_AP014704.1"/>
</dbReference>
<dbReference type="PRINTS" id="PR00344">
    <property type="entry name" value="BCTRLSENSOR"/>
</dbReference>
<evidence type="ECO:0000256" key="7">
    <source>
        <dbReference type="SAM" id="Coils"/>
    </source>
</evidence>
<dbReference type="NCBIfam" id="TIGR00229">
    <property type="entry name" value="sensory_box"/>
    <property type="match status" value="1"/>
</dbReference>
<evidence type="ECO:0000256" key="4">
    <source>
        <dbReference type="ARBA" id="ARBA00022679"/>
    </source>
</evidence>
<dbReference type="Proteomes" id="UP000061432">
    <property type="component" value="Chromosome"/>
</dbReference>
<evidence type="ECO:0000256" key="3">
    <source>
        <dbReference type="ARBA" id="ARBA00022553"/>
    </source>
</evidence>
<dbReference type="Pfam" id="PF02518">
    <property type="entry name" value="HATPase_c"/>
    <property type="match status" value="1"/>
</dbReference>
<dbReference type="InterPro" id="IPR000014">
    <property type="entry name" value="PAS"/>
</dbReference>
<proteinExistence type="predicted"/>
<keyword evidence="4" id="KW-0808">Transferase</keyword>
<dbReference type="SUPFAM" id="SSF55785">
    <property type="entry name" value="PYP-like sensor domain (PAS domain)"/>
    <property type="match status" value="2"/>
</dbReference>
<dbReference type="PROSITE" id="PS50109">
    <property type="entry name" value="HIS_KIN"/>
    <property type="match status" value="1"/>
</dbReference>
<reference evidence="11 12" key="1">
    <citation type="journal article" date="2015" name="Genome Announc.">
        <title>Complete Genome Sequence of Methylobacterium aquaticum Strain 22A, Isolated from Racomitrium japonicum Moss.</title>
        <authorList>
            <person name="Tani A."/>
            <person name="Ogura Y."/>
            <person name="Hayashi T."/>
            <person name="Kimbara K."/>
        </authorList>
    </citation>
    <scope>NUCLEOTIDE SEQUENCE [LARGE SCALE GENOMIC DNA]</scope>
    <source>
        <strain evidence="11 12">MA-22A</strain>
    </source>
</reference>
<gene>
    <name evidence="11" type="primary">baeS</name>
    <name evidence="11" type="ORF">Maq22A_c02170</name>
</gene>
<reference evidence="12" key="2">
    <citation type="submission" date="2015-01" db="EMBL/GenBank/DDBJ databases">
        <title>Complete genome sequence of Methylobacterium aquaticum strain 22A.</title>
        <authorList>
            <person name="Tani A."/>
            <person name="Ogura Y."/>
            <person name="Hayashi T."/>
        </authorList>
    </citation>
    <scope>NUCLEOTIDE SEQUENCE [LARGE SCALE GENOMIC DNA]</scope>
    <source>
        <strain evidence="12">MA-22A</strain>
    </source>
</reference>
<feature type="transmembrane region" description="Helical" evidence="8">
    <location>
        <begin position="218"/>
        <end position="238"/>
    </location>
</feature>
<feature type="domain" description="Histidine kinase" evidence="9">
    <location>
        <begin position="551"/>
        <end position="770"/>
    </location>
</feature>
<dbReference type="OrthoDB" id="9801651at2"/>